<dbReference type="AlphaFoldDB" id="A2SMU6"/>
<evidence type="ECO:0008006" key="3">
    <source>
        <dbReference type="Google" id="ProtNLM"/>
    </source>
</evidence>
<gene>
    <name evidence="1" type="ordered locus">Mpe_B0106</name>
</gene>
<dbReference type="InterPro" id="IPR021946">
    <property type="entry name" value="DUF3563"/>
</dbReference>
<dbReference type="KEGG" id="mpt:Mpe_B0106"/>
<accession>A2SMU6</accession>
<dbReference type="RefSeq" id="WP_011831500.1">
    <property type="nucleotide sequence ID" value="NC_008826.1"/>
</dbReference>
<sequence length="68" mass="7802">MPLKNAMSALLSFLKGLFQISLPTQRELDEAYLAGSVDMSDLERRMREIDGRGRSFHRNAPQFGLYVR</sequence>
<dbReference type="HOGENOM" id="CLU_2789187_0_0_4"/>
<protein>
    <recommendedName>
        <fullName evidence="3">DUF3563 domain-containing protein</fullName>
    </recommendedName>
</protein>
<dbReference type="EMBL" id="CP000556">
    <property type="protein sequence ID" value="ABM96885.1"/>
    <property type="molecule type" value="Genomic_DNA"/>
</dbReference>
<reference evidence="1 2" key="1">
    <citation type="journal article" date="2007" name="J. Bacteriol.">
        <title>Whole-genome analysis of the methyl tert-butyl ether-degrading beta-proteobacterium Methylibium petroleiphilum PM1.</title>
        <authorList>
            <person name="Kane S.R."/>
            <person name="Chakicherla A.Y."/>
            <person name="Chain P.S.G."/>
            <person name="Schmidt R."/>
            <person name="Shin M.W."/>
            <person name="Legler T.C."/>
            <person name="Scow K.M."/>
            <person name="Larimer F.W."/>
            <person name="Lucas S.M."/>
            <person name="Richardson P.M."/>
            <person name="Hristova K.R."/>
        </authorList>
    </citation>
    <scope>NUCLEOTIDE SEQUENCE [LARGE SCALE GENOMIC DNA]</scope>
    <source>
        <strain evidence="2">ATCC BAA-1232 / LMG 22953 / PM1</strain>
        <plasmid evidence="1 2">RPME01</plasmid>
    </source>
</reference>
<keyword evidence="2" id="KW-1185">Reference proteome</keyword>
<keyword evidence="1" id="KW-0614">Plasmid</keyword>
<evidence type="ECO:0000313" key="1">
    <source>
        <dbReference type="EMBL" id="ABM96885.1"/>
    </source>
</evidence>
<name>A2SMU6_METPP</name>
<dbReference type="Proteomes" id="UP000000366">
    <property type="component" value="Plasmid RPME01"/>
</dbReference>
<organism evidence="1 2">
    <name type="scientific">Methylibium petroleiphilum (strain ATCC BAA-1232 / LMG 22953 / PM1)</name>
    <dbReference type="NCBI Taxonomy" id="420662"/>
    <lineage>
        <taxon>Bacteria</taxon>
        <taxon>Pseudomonadati</taxon>
        <taxon>Pseudomonadota</taxon>
        <taxon>Betaproteobacteria</taxon>
        <taxon>Burkholderiales</taxon>
        <taxon>Sphaerotilaceae</taxon>
        <taxon>Methylibium</taxon>
    </lineage>
</organism>
<geneLocation type="plasmid" evidence="1 2">
    <name>RPME01</name>
</geneLocation>
<proteinExistence type="predicted"/>
<evidence type="ECO:0000313" key="2">
    <source>
        <dbReference type="Proteomes" id="UP000000366"/>
    </source>
</evidence>
<dbReference type="Pfam" id="PF12086">
    <property type="entry name" value="DUF3563"/>
    <property type="match status" value="1"/>
</dbReference>